<dbReference type="RefSeq" id="XP_027615692.1">
    <property type="nucleotide sequence ID" value="XM_027759891.1"/>
</dbReference>
<accession>A0A401GRI6</accession>
<evidence type="ECO:0000313" key="2">
    <source>
        <dbReference type="EMBL" id="GBE84779.1"/>
    </source>
</evidence>
<feature type="compositionally biased region" description="Basic residues" evidence="1">
    <location>
        <begin position="44"/>
        <end position="54"/>
    </location>
</feature>
<reference evidence="2 3" key="1">
    <citation type="journal article" date="2018" name="Sci. Rep.">
        <title>Genome sequence of the cauliflower mushroom Sparassis crispa (Hanabiratake) and its association with beneficial usage.</title>
        <authorList>
            <person name="Kiyama R."/>
            <person name="Furutani Y."/>
            <person name="Kawaguchi K."/>
            <person name="Nakanishi T."/>
        </authorList>
    </citation>
    <scope>NUCLEOTIDE SEQUENCE [LARGE SCALE GENOMIC DNA]</scope>
</reference>
<evidence type="ECO:0000313" key="3">
    <source>
        <dbReference type="Proteomes" id="UP000287166"/>
    </source>
</evidence>
<dbReference type="AlphaFoldDB" id="A0A401GRI6"/>
<dbReference type="Proteomes" id="UP000287166">
    <property type="component" value="Unassembled WGS sequence"/>
</dbReference>
<name>A0A401GRI6_9APHY</name>
<organism evidence="2 3">
    <name type="scientific">Sparassis crispa</name>
    <dbReference type="NCBI Taxonomy" id="139825"/>
    <lineage>
        <taxon>Eukaryota</taxon>
        <taxon>Fungi</taxon>
        <taxon>Dikarya</taxon>
        <taxon>Basidiomycota</taxon>
        <taxon>Agaricomycotina</taxon>
        <taxon>Agaricomycetes</taxon>
        <taxon>Polyporales</taxon>
        <taxon>Sparassidaceae</taxon>
        <taxon>Sparassis</taxon>
    </lineage>
</organism>
<dbReference type="EMBL" id="BFAD01000006">
    <property type="protein sequence ID" value="GBE84779.1"/>
    <property type="molecule type" value="Genomic_DNA"/>
</dbReference>
<comment type="caution">
    <text evidence="2">The sequence shown here is derived from an EMBL/GenBank/DDBJ whole genome shotgun (WGS) entry which is preliminary data.</text>
</comment>
<keyword evidence="3" id="KW-1185">Reference proteome</keyword>
<gene>
    <name evidence="2" type="ORF">SCP_0607590</name>
</gene>
<dbReference type="InParanoid" id="A0A401GRI6"/>
<evidence type="ECO:0000256" key="1">
    <source>
        <dbReference type="SAM" id="MobiDB-lite"/>
    </source>
</evidence>
<sequence>MSRSPRRTLRTHVFSSARQADVVVALANGVGVGAENVFEDSIRSSRKTLGKTRRASPVDGGNVAERNLPGDGLEDRDADELSDDEILEVPRVAHNPLAADFVEEEYYEGSRYATDRAASYSTEATRTQSNYGMALRSHDTV</sequence>
<feature type="region of interest" description="Disordered" evidence="1">
    <location>
        <begin position="41"/>
        <end position="79"/>
    </location>
</feature>
<proteinExistence type="predicted"/>
<protein>
    <submittedName>
        <fullName evidence="2">Uncharacterized protein</fullName>
    </submittedName>
</protein>
<dbReference type="GeneID" id="38781696"/>